<keyword evidence="5 9" id="KW-1133">Transmembrane helix</keyword>
<keyword evidence="3 9" id="KW-0812">Transmembrane</keyword>
<dbReference type="OrthoDB" id="9798864at2"/>
<comment type="cofactor">
    <cofactor evidence="8">
        <name>heme c</name>
        <dbReference type="ChEBI" id="CHEBI:61717"/>
    </cofactor>
    <text evidence="8">Binds 1 heme c group covalently per subunit.</text>
</comment>
<protein>
    <submittedName>
        <fullName evidence="10">Ubiquinol-cytochrome c reductase cytochrome c1 subunit</fullName>
    </submittedName>
</protein>
<reference evidence="10 11" key="1">
    <citation type="submission" date="2019-03" db="EMBL/GenBank/DDBJ databases">
        <title>Genomic Encyclopedia of Type Strains, Phase IV (KMG-IV): sequencing the most valuable type-strain genomes for metagenomic binning, comparative biology and taxonomic classification.</title>
        <authorList>
            <person name="Goeker M."/>
        </authorList>
    </citation>
    <scope>NUCLEOTIDE SEQUENCE [LARGE SCALE GENOMIC DNA]</scope>
    <source>
        <strain evidence="10 11">DSM 24830</strain>
    </source>
</reference>
<feature type="transmembrane region" description="Helical" evidence="9">
    <location>
        <begin position="239"/>
        <end position="258"/>
    </location>
</feature>
<dbReference type="Gene3D" id="1.10.760.10">
    <property type="entry name" value="Cytochrome c-like domain"/>
    <property type="match status" value="1"/>
</dbReference>
<evidence type="ECO:0000256" key="1">
    <source>
        <dbReference type="ARBA" id="ARBA00004370"/>
    </source>
</evidence>
<evidence type="ECO:0000313" key="11">
    <source>
        <dbReference type="Proteomes" id="UP000294887"/>
    </source>
</evidence>
<dbReference type="PANTHER" id="PTHR10266">
    <property type="entry name" value="CYTOCHROME C1"/>
    <property type="match status" value="1"/>
</dbReference>
<evidence type="ECO:0000313" key="10">
    <source>
        <dbReference type="EMBL" id="TCJ82611.1"/>
    </source>
</evidence>
<evidence type="ECO:0000256" key="7">
    <source>
        <dbReference type="ARBA" id="ARBA00023136"/>
    </source>
</evidence>
<dbReference type="EMBL" id="SMFQ01000005">
    <property type="protein sequence ID" value="TCJ82611.1"/>
    <property type="molecule type" value="Genomic_DNA"/>
</dbReference>
<gene>
    <name evidence="10" type="ORF">EV695_3342</name>
</gene>
<feature type="binding site" description="covalent" evidence="8">
    <location>
        <position position="187"/>
    </location>
    <ligand>
        <name>heme c</name>
        <dbReference type="ChEBI" id="CHEBI:61717"/>
    </ligand>
</feature>
<dbReference type="SUPFAM" id="SSF46626">
    <property type="entry name" value="Cytochrome c"/>
    <property type="match status" value="1"/>
</dbReference>
<sequence>MSNSIRKWIFVLLVPALVVFILGSVSGGAGHGAALQSANIDLHDKQSLQNGAKYYVNYCMGCHSLKFSRYNRMAEDMGLNEEHGLTGDDVSTLLKENMIFTYDEDGKQDKVGSLMKNAYSPKAAAEAFGTSVPDLSLVGRSRGTDWIYSYLKGFYLDSSRPMGVNNTVFKDVGMPHVLWELQGWQEMEHAEGDGEHHGEPTLTLSKPGKMSPGEYDQVVRDLTNFLTYVSEPAQLSRKMYGVFTLLFLLLLFGVSWMLEKEYWKDIH</sequence>
<feature type="binding site" description="covalent" evidence="8">
    <location>
        <position position="59"/>
    </location>
    <ligand>
        <name>heme c</name>
        <dbReference type="ChEBI" id="CHEBI:61717"/>
    </ligand>
</feature>
<dbReference type="Pfam" id="PF02167">
    <property type="entry name" value="Cytochrom_C1"/>
    <property type="match status" value="2"/>
</dbReference>
<dbReference type="PRINTS" id="PR00603">
    <property type="entry name" value="CYTOCHROMEC1"/>
</dbReference>
<dbReference type="GO" id="GO:0046872">
    <property type="term" value="F:metal ion binding"/>
    <property type="evidence" value="ECO:0007669"/>
    <property type="project" value="UniProtKB-KW"/>
</dbReference>
<keyword evidence="7 9" id="KW-0472">Membrane</keyword>
<evidence type="ECO:0000256" key="4">
    <source>
        <dbReference type="ARBA" id="ARBA00022723"/>
    </source>
</evidence>
<evidence type="ECO:0000256" key="3">
    <source>
        <dbReference type="ARBA" id="ARBA00022692"/>
    </source>
</evidence>
<feature type="binding site" description="covalent" evidence="8">
    <location>
        <position position="62"/>
    </location>
    <ligand>
        <name>heme c</name>
        <dbReference type="ChEBI" id="CHEBI:61717"/>
    </ligand>
</feature>
<dbReference type="AlphaFoldDB" id="A0A4R1EXC0"/>
<comment type="subcellular location">
    <subcellularLocation>
        <location evidence="1">Membrane</location>
    </subcellularLocation>
</comment>
<evidence type="ECO:0000256" key="8">
    <source>
        <dbReference type="PIRSR" id="PIRSR602326-1"/>
    </source>
</evidence>
<dbReference type="InterPro" id="IPR002326">
    <property type="entry name" value="Cyt_c1"/>
</dbReference>
<dbReference type="RefSeq" id="WP_131907122.1">
    <property type="nucleotide sequence ID" value="NZ_BAAAFU010000007.1"/>
</dbReference>
<name>A0A4R1EXC0_9GAMM</name>
<accession>A0A4R1EXC0</accession>
<keyword evidence="11" id="KW-1185">Reference proteome</keyword>
<dbReference type="Proteomes" id="UP000294887">
    <property type="component" value="Unassembled WGS sequence"/>
</dbReference>
<dbReference type="GO" id="GO:0016020">
    <property type="term" value="C:membrane"/>
    <property type="evidence" value="ECO:0007669"/>
    <property type="project" value="UniProtKB-SubCell"/>
</dbReference>
<dbReference type="GO" id="GO:0020037">
    <property type="term" value="F:heme binding"/>
    <property type="evidence" value="ECO:0007669"/>
    <property type="project" value="InterPro"/>
</dbReference>
<evidence type="ECO:0000256" key="5">
    <source>
        <dbReference type="ARBA" id="ARBA00022989"/>
    </source>
</evidence>
<dbReference type="PANTHER" id="PTHR10266:SF3">
    <property type="entry name" value="CYTOCHROME C1, HEME PROTEIN, MITOCHONDRIAL"/>
    <property type="match status" value="1"/>
</dbReference>
<keyword evidence="2 8" id="KW-0349">Heme</keyword>
<proteinExistence type="predicted"/>
<evidence type="ECO:0000256" key="6">
    <source>
        <dbReference type="ARBA" id="ARBA00023004"/>
    </source>
</evidence>
<comment type="caution">
    <text evidence="10">The sequence shown here is derived from an EMBL/GenBank/DDBJ whole genome shotgun (WGS) entry which is preliminary data.</text>
</comment>
<dbReference type="GO" id="GO:0009055">
    <property type="term" value="F:electron transfer activity"/>
    <property type="evidence" value="ECO:0007669"/>
    <property type="project" value="InterPro"/>
</dbReference>
<organism evidence="10 11">
    <name type="scientific">Cocleimonas flava</name>
    <dbReference type="NCBI Taxonomy" id="634765"/>
    <lineage>
        <taxon>Bacteria</taxon>
        <taxon>Pseudomonadati</taxon>
        <taxon>Pseudomonadota</taxon>
        <taxon>Gammaproteobacteria</taxon>
        <taxon>Thiotrichales</taxon>
        <taxon>Thiotrichaceae</taxon>
        <taxon>Cocleimonas</taxon>
    </lineage>
</organism>
<evidence type="ECO:0000256" key="9">
    <source>
        <dbReference type="SAM" id="Phobius"/>
    </source>
</evidence>
<evidence type="ECO:0000256" key="2">
    <source>
        <dbReference type="ARBA" id="ARBA00022617"/>
    </source>
</evidence>
<keyword evidence="6 8" id="KW-0408">Iron</keyword>
<feature type="binding site" description="covalent" evidence="8">
    <location>
        <position position="63"/>
    </location>
    <ligand>
        <name>heme c</name>
        <dbReference type="ChEBI" id="CHEBI:61717"/>
    </ligand>
</feature>
<dbReference type="InterPro" id="IPR036909">
    <property type="entry name" value="Cyt_c-like_dom_sf"/>
</dbReference>
<keyword evidence="4 8" id="KW-0479">Metal-binding</keyword>